<protein>
    <submittedName>
        <fullName evidence="1">Uncharacterized protein</fullName>
    </submittedName>
</protein>
<keyword evidence="2" id="KW-1185">Reference proteome</keyword>
<name>A0A225W654_9STRA</name>
<proteinExistence type="predicted"/>
<dbReference type="AlphaFoldDB" id="A0A225W654"/>
<gene>
    <name evidence="1" type="ORF">PHMEG_00013913</name>
</gene>
<sequence length="206" mass="22324">MSSGANMQNFAADKTNATQSVAESIEDILDALKLLATYGTEYFSNILGDLVDTMVRFISLPPEYLDDIRRFIRGLKRIEADNDQNVTGRKSGKSPLSFSLYQMLCQKTIGLLDSPRHIYTNPLNPNICCVLALVINFVSNSTLISGMLFPGCNEKSRFSEKLGVLLKNETGDKAFGTHSIRKGVATFATSGNTGGPSLASVGLRCG</sequence>
<dbReference type="Proteomes" id="UP000198211">
    <property type="component" value="Unassembled WGS sequence"/>
</dbReference>
<evidence type="ECO:0000313" key="1">
    <source>
        <dbReference type="EMBL" id="OWZ12854.1"/>
    </source>
</evidence>
<evidence type="ECO:0000313" key="2">
    <source>
        <dbReference type="Proteomes" id="UP000198211"/>
    </source>
</evidence>
<reference evidence="2" key="1">
    <citation type="submission" date="2017-03" db="EMBL/GenBank/DDBJ databases">
        <title>Phytopthora megakarya and P. palmivora, two closely related causual agents of cacao black pod achieved similar genome size and gene model numbers by different mechanisms.</title>
        <authorList>
            <person name="Ali S."/>
            <person name="Shao J."/>
            <person name="Larry D.J."/>
            <person name="Kronmiller B."/>
            <person name="Shen D."/>
            <person name="Strem M.D."/>
            <person name="Melnick R.L."/>
            <person name="Guiltinan M.J."/>
            <person name="Tyler B.M."/>
            <person name="Meinhardt L.W."/>
            <person name="Bailey B.A."/>
        </authorList>
    </citation>
    <scope>NUCLEOTIDE SEQUENCE [LARGE SCALE GENOMIC DNA]</scope>
    <source>
        <strain evidence="2">zdho120</strain>
    </source>
</reference>
<comment type="caution">
    <text evidence="1">The sequence shown here is derived from an EMBL/GenBank/DDBJ whole genome shotgun (WGS) entry which is preliminary data.</text>
</comment>
<accession>A0A225W654</accession>
<organism evidence="1 2">
    <name type="scientific">Phytophthora megakarya</name>
    <dbReference type="NCBI Taxonomy" id="4795"/>
    <lineage>
        <taxon>Eukaryota</taxon>
        <taxon>Sar</taxon>
        <taxon>Stramenopiles</taxon>
        <taxon>Oomycota</taxon>
        <taxon>Peronosporomycetes</taxon>
        <taxon>Peronosporales</taxon>
        <taxon>Peronosporaceae</taxon>
        <taxon>Phytophthora</taxon>
    </lineage>
</organism>
<dbReference type="EMBL" id="NBNE01001734">
    <property type="protein sequence ID" value="OWZ12854.1"/>
    <property type="molecule type" value="Genomic_DNA"/>
</dbReference>